<proteinExistence type="predicted"/>
<dbReference type="STRING" id="559515.M4BHE8"/>
<reference evidence="3" key="1">
    <citation type="journal article" date="2010" name="Science">
        <title>Signatures of adaptation to obligate biotrophy in the Hyaloperonospora arabidopsidis genome.</title>
        <authorList>
            <person name="Baxter L."/>
            <person name="Tripathy S."/>
            <person name="Ishaque N."/>
            <person name="Boot N."/>
            <person name="Cabral A."/>
            <person name="Kemen E."/>
            <person name="Thines M."/>
            <person name="Ah-Fong A."/>
            <person name="Anderson R."/>
            <person name="Badejoko W."/>
            <person name="Bittner-Eddy P."/>
            <person name="Boore J.L."/>
            <person name="Chibucos M.C."/>
            <person name="Coates M."/>
            <person name="Dehal P."/>
            <person name="Delehaunty K."/>
            <person name="Dong S."/>
            <person name="Downton P."/>
            <person name="Dumas B."/>
            <person name="Fabro G."/>
            <person name="Fronick C."/>
            <person name="Fuerstenberg S.I."/>
            <person name="Fulton L."/>
            <person name="Gaulin E."/>
            <person name="Govers F."/>
            <person name="Hughes L."/>
            <person name="Humphray S."/>
            <person name="Jiang R.H."/>
            <person name="Judelson H."/>
            <person name="Kamoun S."/>
            <person name="Kyung K."/>
            <person name="Meijer H."/>
            <person name="Minx P."/>
            <person name="Morris P."/>
            <person name="Nelson J."/>
            <person name="Phuntumart V."/>
            <person name="Qutob D."/>
            <person name="Rehmany A."/>
            <person name="Rougon-Cardoso A."/>
            <person name="Ryden P."/>
            <person name="Torto-Alalibo T."/>
            <person name="Studholme D."/>
            <person name="Wang Y."/>
            <person name="Win J."/>
            <person name="Wood J."/>
            <person name="Clifton S.W."/>
            <person name="Rogers J."/>
            <person name="Van den Ackerveken G."/>
            <person name="Jones J.D."/>
            <person name="McDowell J.M."/>
            <person name="Beynon J."/>
            <person name="Tyler B.M."/>
        </authorList>
    </citation>
    <scope>NUCLEOTIDE SEQUENCE [LARGE SCALE GENOMIC DNA]</scope>
    <source>
        <strain evidence="3">Emoy2</strain>
    </source>
</reference>
<evidence type="ECO:0000259" key="1">
    <source>
        <dbReference type="SMART" id="SM00233"/>
    </source>
</evidence>
<dbReference type="HOGENOM" id="CLU_114332_0_0_1"/>
<dbReference type="InParanoid" id="M4BHE8"/>
<protein>
    <recommendedName>
        <fullName evidence="1">PH domain-containing protein</fullName>
    </recommendedName>
</protein>
<dbReference type="Proteomes" id="UP000011713">
    <property type="component" value="Unassembled WGS sequence"/>
</dbReference>
<dbReference type="EnsemblProtists" id="HpaT805843">
    <property type="protein sequence ID" value="HpaP805843"/>
    <property type="gene ID" value="HpaG805843"/>
</dbReference>
<evidence type="ECO:0000313" key="3">
    <source>
        <dbReference type="Proteomes" id="UP000011713"/>
    </source>
</evidence>
<dbReference type="VEuPathDB" id="FungiDB:HpaG805824"/>
<dbReference type="EMBL" id="JH598261">
    <property type="status" value="NOT_ANNOTATED_CDS"/>
    <property type="molecule type" value="Genomic_DNA"/>
</dbReference>
<dbReference type="InterPro" id="IPR011993">
    <property type="entry name" value="PH-like_dom_sf"/>
</dbReference>
<organism evidence="2 3">
    <name type="scientific">Hyaloperonospora arabidopsidis (strain Emoy2)</name>
    <name type="common">Downy mildew agent</name>
    <name type="synonym">Peronospora arabidopsidis</name>
    <dbReference type="NCBI Taxonomy" id="559515"/>
    <lineage>
        <taxon>Eukaryota</taxon>
        <taxon>Sar</taxon>
        <taxon>Stramenopiles</taxon>
        <taxon>Oomycota</taxon>
        <taxon>Peronosporomycetes</taxon>
        <taxon>Peronosporales</taxon>
        <taxon>Peronosporaceae</taxon>
        <taxon>Hyaloperonospora</taxon>
    </lineage>
</organism>
<name>M4BHE8_HYAAE</name>
<keyword evidence="3" id="KW-1185">Reference proteome</keyword>
<feature type="domain" description="PH" evidence="1">
    <location>
        <begin position="1"/>
        <end position="114"/>
    </location>
</feature>
<dbReference type="AlphaFoldDB" id="M4BHE8"/>
<sequence>MEGYLLVFSRERSAQVHYCVLEHGMLRCFDRPGGVLCKSVGLTRHQIRVQPLFSDNTGLCPNRFAVHALEVQRNYQVDAFVAASKCEKTHLFAAVTSQVMTKWANAIHNWRRHAFDDPTSSALSVQDANASKGMPHSGTRQRALLLESQRANLVNLANRFDVKIISGKVSSRSSSSFRKISAHRILNGAQMSRSSFAIRSWLPGVSSLRLSLPVDSK</sequence>
<dbReference type="EnsemblProtists" id="HpaT805824">
    <property type="protein sequence ID" value="HpaP805824"/>
    <property type="gene ID" value="HpaG805824"/>
</dbReference>
<evidence type="ECO:0000313" key="2">
    <source>
        <dbReference type="EnsemblProtists" id="HpaP805824"/>
    </source>
</evidence>
<dbReference type="eggNOG" id="ENOG502S3D0">
    <property type="taxonomic scope" value="Eukaryota"/>
</dbReference>
<dbReference type="VEuPathDB" id="FungiDB:HpaG805843"/>
<accession>M4BHE8</accession>
<dbReference type="OMA" id="EHGMLRC"/>
<dbReference type="SMART" id="SM00233">
    <property type="entry name" value="PH"/>
    <property type="match status" value="1"/>
</dbReference>
<dbReference type="Gene3D" id="2.30.29.30">
    <property type="entry name" value="Pleckstrin-homology domain (PH domain)/Phosphotyrosine-binding domain (PTB)"/>
    <property type="match status" value="1"/>
</dbReference>
<dbReference type="InterPro" id="IPR001849">
    <property type="entry name" value="PH_domain"/>
</dbReference>
<reference evidence="2" key="2">
    <citation type="submission" date="2015-06" db="UniProtKB">
        <authorList>
            <consortium name="EnsemblProtists"/>
        </authorList>
    </citation>
    <scope>IDENTIFICATION</scope>
    <source>
        <strain evidence="2">Emoy2</strain>
    </source>
</reference>
<dbReference type="SUPFAM" id="SSF50729">
    <property type="entry name" value="PH domain-like"/>
    <property type="match status" value="1"/>
</dbReference>